<dbReference type="EMBL" id="JAUIYO010000013">
    <property type="protein sequence ID" value="MFK2826650.1"/>
    <property type="molecule type" value="Genomic_DNA"/>
</dbReference>
<keyword evidence="7" id="KW-1185">Reference proteome</keyword>
<dbReference type="GO" id="GO:0047789">
    <property type="term" value="F:creatininase activity"/>
    <property type="evidence" value="ECO:0007669"/>
    <property type="project" value="UniProtKB-EC"/>
</dbReference>
<dbReference type="RefSeq" id="WP_404318176.1">
    <property type="nucleotide sequence ID" value="NZ_JAUIYO010000013.1"/>
</dbReference>
<dbReference type="NCBIfam" id="TIGR04448">
    <property type="entry name" value="creatininase"/>
    <property type="match status" value="1"/>
</dbReference>
<keyword evidence="4" id="KW-0862">Zinc</keyword>
<dbReference type="InterPro" id="IPR031034">
    <property type="entry name" value="Creatininase"/>
</dbReference>
<gene>
    <name evidence="6" type="ORF">QYG89_13420</name>
</gene>
<organism evidence="6 7">
    <name type="scientific">Bacillus lumedeiriae</name>
    <dbReference type="NCBI Taxonomy" id="3058829"/>
    <lineage>
        <taxon>Bacteria</taxon>
        <taxon>Bacillati</taxon>
        <taxon>Bacillota</taxon>
        <taxon>Bacilli</taxon>
        <taxon>Bacillales</taxon>
        <taxon>Bacillaceae</taxon>
        <taxon>Bacillus</taxon>
    </lineage>
</organism>
<dbReference type="Proteomes" id="UP001619911">
    <property type="component" value="Unassembled WGS sequence"/>
</dbReference>
<evidence type="ECO:0000256" key="2">
    <source>
        <dbReference type="ARBA" id="ARBA00022723"/>
    </source>
</evidence>
<evidence type="ECO:0000256" key="5">
    <source>
        <dbReference type="ARBA" id="ARBA00024029"/>
    </source>
</evidence>
<protein>
    <submittedName>
        <fullName evidence="6">Creatininase</fullName>
        <ecNumber evidence="6">3.5.2.10</ecNumber>
    </submittedName>
</protein>
<evidence type="ECO:0000313" key="7">
    <source>
        <dbReference type="Proteomes" id="UP001619911"/>
    </source>
</evidence>
<sequence>MNKYLLANMTWQEYQSKIKSSLLILPVGSTEQHGPHLPLGVDAMLAEKISLAIAEKVPAVVAPTISYGYKSFPASGGGPLFPGTVDLKGSTVISLVYDVLEEFLDDGWERILIVSGHYENEAFIAEAADLLMRKQRESIPKILLSNWWDNVSEEVIAEVFDEVPFPGWALEHAAITETSMMMYFAPELVHEELIIDEGIEHPPSYQSFPPSASMISPSGCLHTARSSSVEKGRMIVENVTNNMVSFLEKEFFLKVKTTD</sequence>
<accession>A0ABW8IAX1</accession>
<keyword evidence="2" id="KW-0479">Metal-binding</keyword>
<evidence type="ECO:0000256" key="1">
    <source>
        <dbReference type="ARBA" id="ARBA00001947"/>
    </source>
</evidence>
<proteinExistence type="inferred from homology"/>
<reference evidence="6 7" key="1">
    <citation type="submission" date="2023-07" db="EMBL/GenBank/DDBJ databases">
        <title>Bacillus lucianemedeirus sp. nov, a new species isolated from an immunobiological production facility.</title>
        <authorList>
            <person name="Costa L.V."/>
            <person name="Miranda R.V.S.L."/>
            <person name="Brandao M.L.L."/>
            <person name="Reis C.M.F."/>
            <person name="Frazao A.M."/>
            <person name="Cruz F.V."/>
            <person name="Baio P.V.P."/>
            <person name="Veras J.F.C."/>
            <person name="Ramos J.N."/>
            <person name="Vieira V."/>
        </authorList>
    </citation>
    <scope>NUCLEOTIDE SEQUENCE [LARGE SCALE GENOMIC DNA]</scope>
    <source>
        <strain evidence="6 7">B190/17</strain>
    </source>
</reference>
<name>A0ABW8IAX1_9BACI</name>
<evidence type="ECO:0000313" key="6">
    <source>
        <dbReference type="EMBL" id="MFK2826650.1"/>
    </source>
</evidence>
<comment type="caution">
    <text evidence="6">The sequence shown here is derived from an EMBL/GenBank/DDBJ whole genome shotgun (WGS) entry which is preliminary data.</text>
</comment>
<dbReference type="Gene3D" id="3.40.50.10310">
    <property type="entry name" value="Creatininase"/>
    <property type="match status" value="1"/>
</dbReference>
<evidence type="ECO:0000256" key="4">
    <source>
        <dbReference type="ARBA" id="ARBA00022833"/>
    </source>
</evidence>
<comment type="cofactor">
    <cofactor evidence="1">
        <name>Zn(2+)</name>
        <dbReference type="ChEBI" id="CHEBI:29105"/>
    </cofactor>
</comment>
<dbReference type="Pfam" id="PF02633">
    <property type="entry name" value="Creatininase"/>
    <property type="match status" value="1"/>
</dbReference>
<dbReference type="PANTHER" id="PTHR35005">
    <property type="entry name" value="3-DEHYDRO-SCYLLO-INOSOSE HYDROLASE"/>
    <property type="match status" value="1"/>
</dbReference>
<evidence type="ECO:0000256" key="3">
    <source>
        <dbReference type="ARBA" id="ARBA00022801"/>
    </source>
</evidence>
<dbReference type="SUPFAM" id="SSF102215">
    <property type="entry name" value="Creatininase"/>
    <property type="match status" value="1"/>
</dbReference>
<dbReference type="InterPro" id="IPR024087">
    <property type="entry name" value="Creatininase-like_sf"/>
</dbReference>
<keyword evidence="3 6" id="KW-0378">Hydrolase</keyword>
<dbReference type="EC" id="3.5.2.10" evidence="6"/>
<comment type="similarity">
    <text evidence="5">Belongs to the creatininase superfamily.</text>
</comment>
<dbReference type="InterPro" id="IPR003785">
    <property type="entry name" value="Creatininase/forma_Hydrolase"/>
</dbReference>
<dbReference type="PANTHER" id="PTHR35005:SF1">
    <property type="entry name" value="2-AMINO-5-FORMYLAMINO-6-RIBOSYLAMINOPYRIMIDIN-4(3H)-ONE 5'-MONOPHOSPHATE DEFORMYLASE"/>
    <property type="match status" value="1"/>
</dbReference>